<protein>
    <submittedName>
        <fullName evidence="5">AraC family transcriptional regulator</fullName>
    </submittedName>
</protein>
<accession>A0A3L9MA18</accession>
<feature type="domain" description="HTH araC/xylS-type" evidence="4">
    <location>
        <begin position="199"/>
        <end position="297"/>
    </location>
</feature>
<proteinExistence type="predicted"/>
<dbReference type="SMART" id="SM00342">
    <property type="entry name" value="HTH_ARAC"/>
    <property type="match status" value="1"/>
</dbReference>
<name>A0A3L9MA18_9FLAO</name>
<dbReference type="PANTHER" id="PTHR43280:SF32">
    <property type="entry name" value="TRANSCRIPTIONAL REGULATORY PROTEIN"/>
    <property type="match status" value="1"/>
</dbReference>
<dbReference type="PANTHER" id="PTHR43280">
    <property type="entry name" value="ARAC-FAMILY TRANSCRIPTIONAL REGULATOR"/>
    <property type="match status" value="1"/>
</dbReference>
<dbReference type="GO" id="GO:0003700">
    <property type="term" value="F:DNA-binding transcription factor activity"/>
    <property type="evidence" value="ECO:0007669"/>
    <property type="project" value="InterPro"/>
</dbReference>
<evidence type="ECO:0000256" key="3">
    <source>
        <dbReference type="ARBA" id="ARBA00023163"/>
    </source>
</evidence>
<dbReference type="Proteomes" id="UP000275348">
    <property type="component" value="Unassembled WGS sequence"/>
</dbReference>
<evidence type="ECO:0000259" key="4">
    <source>
        <dbReference type="PROSITE" id="PS01124"/>
    </source>
</evidence>
<dbReference type="InterPro" id="IPR009057">
    <property type="entry name" value="Homeodomain-like_sf"/>
</dbReference>
<dbReference type="Pfam" id="PF12833">
    <property type="entry name" value="HTH_18"/>
    <property type="match status" value="1"/>
</dbReference>
<keyword evidence="2" id="KW-0238">DNA-binding</keyword>
<dbReference type="RefSeq" id="WP_121934511.1">
    <property type="nucleotide sequence ID" value="NZ_RDOJ01000008.1"/>
</dbReference>
<evidence type="ECO:0000256" key="2">
    <source>
        <dbReference type="ARBA" id="ARBA00023125"/>
    </source>
</evidence>
<keyword evidence="6" id="KW-1185">Reference proteome</keyword>
<evidence type="ECO:0000313" key="6">
    <source>
        <dbReference type="Proteomes" id="UP000275348"/>
    </source>
</evidence>
<evidence type="ECO:0000313" key="5">
    <source>
        <dbReference type="EMBL" id="RLZ09828.1"/>
    </source>
</evidence>
<comment type="caution">
    <text evidence="5">The sequence shown here is derived from an EMBL/GenBank/DDBJ whole genome shotgun (WGS) entry which is preliminary data.</text>
</comment>
<dbReference type="SUPFAM" id="SSF46689">
    <property type="entry name" value="Homeodomain-like"/>
    <property type="match status" value="1"/>
</dbReference>
<keyword evidence="3" id="KW-0804">Transcription</keyword>
<dbReference type="AlphaFoldDB" id="A0A3L9MA18"/>
<dbReference type="EMBL" id="RDOJ01000008">
    <property type="protein sequence ID" value="RLZ09828.1"/>
    <property type="molecule type" value="Genomic_DNA"/>
</dbReference>
<dbReference type="InterPro" id="IPR018060">
    <property type="entry name" value="HTH_AraC"/>
</dbReference>
<dbReference type="Gene3D" id="1.10.10.60">
    <property type="entry name" value="Homeodomain-like"/>
    <property type="match status" value="1"/>
</dbReference>
<dbReference type="GO" id="GO:0043565">
    <property type="term" value="F:sequence-specific DNA binding"/>
    <property type="evidence" value="ECO:0007669"/>
    <property type="project" value="InterPro"/>
</dbReference>
<organism evidence="5 6">
    <name type="scientific">Faecalibacter macacae</name>
    <dbReference type="NCBI Taxonomy" id="1859289"/>
    <lineage>
        <taxon>Bacteria</taxon>
        <taxon>Pseudomonadati</taxon>
        <taxon>Bacteroidota</taxon>
        <taxon>Flavobacteriia</taxon>
        <taxon>Flavobacteriales</taxon>
        <taxon>Weeksellaceae</taxon>
        <taxon>Faecalibacter</taxon>
    </lineage>
</organism>
<gene>
    <name evidence="5" type="ORF">EAH69_07170</name>
</gene>
<dbReference type="OrthoDB" id="1007667at2"/>
<evidence type="ECO:0000256" key="1">
    <source>
        <dbReference type="ARBA" id="ARBA00023015"/>
    </source>
</evidence>
<keyword evidence="1" id="KW-0805">Transcription regulation</keyword>
<sequence length="297" mass="34549">MKEVILQYSIRDLIDQGPKNLSHKKVTMFDLKASWHSRYLSKETAYKFSSLGIIHIYKGTCDITVNLEKKAIKQDDIMVVLPGQIFEIIQYSDDFEVKAVFVDSEMIVEAGYHIKSQNLIEFLSPQYPKIISLDRKTARDVKYNFAKIYKYIFKNDNVFSNELVIHHLSILMYELGNFYHHMVKLTQESKPTRKEELAKQFILLVGTHFKESREVQFYADKLFVSRKHLTKVISDVLKKSPKTIISDAVILETKVLLKNPNFTISEVANLLNFSDLSIFNKFFKKITGLSPTEFKNT</sequence>
<dbReference type="PROSITE" id="PS01124">
    <property type="entry name" value="HTH_ARAC_FAMILY_2"/>
    <property type="match status" value="1"/>
</dbReference>
<reference evidence="5 6" key="1">
    <citation type="submission" date="2018-10" db="EMBL/GenBank/DDBJ databases">
        <authorList>
            <person name="Chen X."/>
        </authorList>
    </citation>
    <scope>NUCLEOTIDE SEQUENCE [LARGE SCALE GENOMIC DNA]</scope>
    <source>
        <strain evidence="5 6">YIM 102668</strain>
    </source>
</reference>